<dbReference type="AlphaFoldDB" id="A0A841TCC6"/>
<dbReference type="PANTHER" id="PTHR43252">
    <property type="entry name" value="TRANSCRIPTIONAL REGULATOR YQJI"/>
    <property type="match status" value="1"/>
</dbReference>
<feature type="domain" description="Transcription regulator PadR N-terminal" evidence="2">
    <location>
        <begin position="7"/>
        <end position="79"/>
    </location>
</feature>
<dbReference type="Gene3D" id="1.10.10.10">
    <property type="entry name" value="Winged helix-like DNA-binding domain superfamily/Winged helix DNA-binding domain"/>
    <property type="match status" value="1"/>
</dbReference>
<dbReference type="Pfam" id="PF03551">
    <property type="entry name" value="PadR"/>
    <property type="match status" value="1"/>
</dbReference>
<keyword evidence="1" id="KW-0175">Coiled coil</keyword>
<protein>
    <submittedName>
        <fullName evidence="4">PadR family transcriptional regulator</fullName>
    </submittedName>
</protein>
<dbReference type="InterPro" id="IPR036388">
    <property type="entry name" value="WH-like_DNA-bd_sf"/>
</dbReference>
<proteinExistence type="predicted"/>
<dbReference type="Proteomes" id="UP000574133">
    <property type="component" value="Unassembled WGS sequence"/>
</dbReference>
<dbReference type="InterPro" id="IPR005149">
    <property type="entry name" value="Tscrpt_reg_PadR_N"/>
</dbReference>
<dbReference type="RefSeq" id="WP_185178950.1">
    <property type="nucleotide sequence ID" value="NZ_CBCSEP010000007.1"/>
</dbReference>
<accession>A0A841TCC6</accession>
<dbReference type="EMBL" id="JACJVN010000034">
    <property type="protein sequence ID" value="MBB6677669.1"/>
    <property type="molecule type" value="Genomic_DNA"/>
</dbReference>
<comment type="caution">
    <text evidence="4">The sequence shown here is derived from an EMBL/GenBank/DDBJ whole genome shotgun (WGS) entry which is preliminary data.</text>
</comment>
<feature type="domain" description="Transcription regulator PadR C-terminal" evidence="3">
    <location>
        <begin position="93"/>
        <end position="164"/>
    </location>
</feature>
<reference evidence="4 5" key="1">
    <citation type="submission" date="2020-08" db="EMBL/GenBank/DDBJ databases">
        <title>Cohnella phylogeny.</title>
        <authorList>
            <person name="Dunlap C."/>
        </authorList>
    </citation>
    <scope>NUCLEOTIDE SEQUENCE [LARGE SCALE GENOMIC DNA]</scope>
    <source>
        <strain evidence="4 5">DSM 103658</strain>
    </source>
</reference>
<dbReference type="InterPro" id="IPR036390">
    <property type="entry name" value="WH_DNA-bd_sf"/>
</dbReference>
<organism evidence="4 5">
    <name type="scientific">Cohnella lubricantis</name>
    <dbReference type="NCBI Taxonomy" id="2163172"/>
    <lineage>
        <taxon>Bacteria</taxon>
        <taxon>Bacillati</taxon>
        <taxon>Bacillota</taxon>
        <taxon>Bacilli</taxon>
        <taxon>Bacillales</taxon>
        <taxon>Paenibacillaceae</taxon>
        <taxon>Cohnella</taxon>
    </lineage>
</organism>
<keyword evidence="5" id="KW-1185">Reference proteome</keyword>
<evidence type="ECO:0000313" key="5">
    <source>
        <dbReference type="Proteomes" id="UP000574133"/>
    </source>
</evidence>
<evidence type="ECO:0000256" key="1">
    <source>
        <dbReference type="SAM" id="Coils"/>
    </source>
</evidence>
<dbReference type="PANTHER" id="PTHR43252:SF6">
    <property type="entry name" value="NEGATIVE TRANSCRIPTION REGULATOR PADR"/>
    <property type="match status" value="1"/>
</dbReference>
<feature type="coiled-coil region" evidence="1">
    <location>
        <begin position="112"/>
        <end position="172"/>
    </location>
</feature>
<sequence>MNSQDVILGLLLNRPRSGYEIKSAFEAPLAYFFDASFGTIYPTLAKLEKLGYIEKENVVQDNRPNKNVYSITDSGRERFMAYMNSPLDVETYRSDFMVRLFFGEHQSREKLIEWIRRGIEQAKREVSKLREERKRWDAGMSPSQRICADLGVELNESKIRVLEEGLRQFEEQLQ</sequence>
<gene>
    <name evidence="4" type="ORF">H4Q31_10060</name>
</gene>
<name>A0A841TCC6_9BACL</name>
<dbReference type="InterPro" id="IPR018309">
    <property type="entry name" value="Tscrpt_reg_PadR_C"/>
</dbReference>
<dbReference type="Gene3D" id="6.10.140.1570">
    <property type="match status" value="1"/>
</dbReference>
<evidence type="ECO:0000259" key="2">
    <source>
        <dbReference type="Pfam" id="PF03551"/>
    </source>
</evidence>
<dbReference type="SUPFAM" id="SSF46785">
    <property type="entry name" value="Winged helix' DNA-binding domain"/>
    <property type="match status" value="1"/>
</dbReference>
<evidence type="ECO:0000259" key="3">
    <source>
        <dbReference type="Pfam" id="PF10400"/>
    </source>
</evidence>
<dbReference type="Pfam" id="PF10400">
    <property type="entry name" value="Vir_act_alpha_C"/>
    <property type="match status" value="1"/>
</dbReference>
<evidence type="ECO:0000313" key="4">
    <source>
        <dbReference type="EMBL" id="MBB6677669.1"/>
    </source>
</evidence>